<dbReference type="Proteomes" id="UP000245535">
    <property type="component" value="Unassembled WGS sequence"/>
</dbReference>
<gene>
    <name evidence="1" type="ORF">BC781_103524</name>
</gene>
<name>A0A315ZAG4_SEDFL</name>
<sequence length="174" mass="19854">MIASGIGIFLIDQSRKRYRNAIRKISNSDVIEMLTQNKMQITLNEFTSISGLNKDDAKYKLSSMLAQGILSIEYDEHYRTVYVLSETVRSVLKSPYYTKLQCRVSDSDVIRFASLSQGKLSIASLTMKAKITVDEARNKLDELHEKGIFQMIVCDEGHITYHLNDPDLVRQRIG</sequence>
<protein>
    <recommendedName>
        <fullName evidence="3">Winged helix DNA-binding protein</fullName>
    </recommendedName>
</protein>
<evidence type="ECO:0000313" key="2">
    <source>
        <dbReference type="Proteomes" id="UP000245535"/>
    </source>
</evidence>
<comment type="caution">
    <text evidence="1">The sequence shown here is derived from an EMBL/GenBank/DDBJ whole genome shotgun (WGS) entry which is preliminary data.</text>
</comment>
<reference evidence="1 2" key="1">
    <citation type="submission" date="2018-03" db="EMBL/GenBank/DDBJ databases">
        <title>Genomic Encyclopedia of Archaeal and Bacterial Type Strains, Phase II (KMG-II): from individual species to whole genera.</title>
        <authorList>
            <person name="Goeker M."/>
        </authorList>
    </citation>
    <scope>NUCLEOTIDE SEQUENCE [LARGE SCALE GENOMIC DNA]</scope>
    <source>
        <strain evidence="1 2">DSM 28229</strain>
    </source>
</reference>
<organism evidence="1 2">
    <name type="scientific">Sediminitomix flava</name>
    <dbReference type="NCBI Taxonomy" id="379075"/>
    <lineage>
        <taxon>Bacteria</taxon>
        <taxon>Pseudomonadati</taxon>
        <taxon>Bacteroidota</taxon>
        <taxon>Cytophagia</taxon>
        <taxon>Cytophagales</taxon>
        <taxon>Flammeovirgaceae</taxon>
        <taxon>Sediminitomix</taxon>
    </lineage>
</organism>
<dbReference type="EMBL" id="QGDO01000003">
    <property type="protein sequence ID" value="PWJ42272.1"/>
    <property type="molecule type" value="Genomic_DNA"/>
</dbReference>
<accession>A0A315ZAG4</accession>
<dbReference type="AlphaFoldDB" id="A0A315ZAG4"/>
<keyword evidence="2" id="KW-1185">Reference proteome</keyword>
<evidence type="ECO:0000313" key="1">
    <source>
        <dbReference type="EMBL" id="PWJ42272.1"/>
    </source>
</evidence>
<proteinExistence type="predicted"/>
<evidence type="ECO:0008006" key="3">
    <source>
        <dbReference type="Google" id="ProtNLM"/>
    </source>
</evidence>